<protein>
    <submittedName>
        <fullName evidence="1">Uncharacterized protein</fullName>
    </submittedName>
</protein>
<name>J7CTR7_ENTFC</name>
<reference evidence="1 2" key="1">
    <citation type="submission" date="2012-04" db="EMBL/GenBank/DDBJ databases">
        <authorList>
            <person name="Weinstock G."/>
            <person name="Sodergren E."/>
            <person name="Lobos E.A."/>
            <person name="Fulton L."/>
            <person name="Fulton R."/>
            <person name="Courtney L."/>
            <person name="Fronick C."/>
            <person name="O'Laughlin M."/>
            <person name="Godfrey J."/>
            <person name="Wilson R.M."/>
            <person name="Miner T."/>
            <person name="Farmer C."/>
            <person name="Delehaunty K."/>
            <person name="Cordes M."/>
            <person name="Minx P."/>
            <person name="Tomlinson C."/>
            <person name="Chen J."/>
            <person name="Wollam A."/>
            <person name="Pepin K.H."/>
            <person name="Bhonagiri V."/>
            <person name="Zhang X."/>
            <person name="Suruliraj S."/>
            <person name="Warren W."/>
            <person name="Mitreva M."/>
            <person name="Mardis E.R."/>
            <person name="Wilson R.K."/>
        </authorList>
    </citation>
    <scope>NUCLEOTIDE SEQUENCE [LARGE SCALE GENOMIC DNA]</scope>
    <source>
        <strain evidence="1 2">505</strain>
    </source>
</reference>
<dbReference type="Proteomes" id="UP000006403">
    <property type="component" value="Unassembled WGS sequence"/>
</dbReference>
<sequence length="41" mass="5041">MTYQLANTIEEHRREDERFSSMFFCFLASSVEYKKLIRTVY</sequence>
<gene>
    <name evidence="1" type="ORF">HMPREF1348_02215</name>
</gene>
<evidence type="ECO:0000313" key="2">
    <source>
        <dbReference type="Proteomes" id="UP000006403"/>
    </source>
</evidence>
<organism evidence="1 2">
    <name type="scientific">Enterococcus faecium 505</name>
    <dbReference type="NCBI Taxonomy" id="1134806"/>
    <lineage>
        <taxon>Bacteria</taxon>
        <taxon>Bacillati</taxon>
        <taxon>Bacillota</taxon>
        <taxon>Bacilli</taxon>
        <taxon>Lactobacillales</taxon>
        <taxon>Enterococcaceae</taxon>
        <taxon>Enterococcus</taxon>
    </lineage>
</organism>
<dbReference type="AlphaFoldDB" id="J7CTR7"/>
<dbReference type="HOGENOM" id="CLU_3269712_0_0_9"/>
<dbReference type="EMBL" id="AMBL01000074">
    <property type="protein sequence ID" value="EJY43887.1"/>
    <property type="molecule type" value="Genomic_DNA"/>
</dbReference>
<comment type="caution">
    <text evidence="1">The sequence shown here is derived from an EMBL/GenBank/DDBJ whole genome shotgun (WGS) entry which is preliminary data.</text>
</comment>
<dbReference type="PATRIC" id="fig|1134806.3.peg.2117"/>
<proteinExistence type="predicted"/>
<accession>J7CTR7</accession>
<evidence type="ECO:0000313" key="1">
    <source>
        <dbReference type="EMBL" id="EJY43887.1"/>
    </source>
</evidence>